<dbReference type="SMART" id="SM00342">
    <property type="entry name" value="HTH_ARAC"/>
    <property type="match status" value="1"/>
</dbReference>
<name>A0ABP8HE73_9SPHI</name>
<keyword evidence="2" id="KW-0238">DNA-binding</keyword>
<evidence type="ECO:0000256" key="2">
    <source>
        <dbReference type="ARBA" id="ARBA00023125"/>
    </source>
</evidence>
<comment type="caution">
    <text evidence="5">The sequence shown here is derived from an EMBL/GenBank/DDBJ whole genome shotgun (WGS) entry which is preliminary data.</text>
</comment>
<evidence type="ECO:0000313" key="5">
    <source>
        <dbReference type="EMBL" id="GAA4338140.1"/>
    </source>
</evidence>
<dbReference type="InterPro" id="IPR009057">
    <property type="entry name" value="Homeodomain-like_sf"/>
</dbReference>
<evidence type="ECO:0000259" key="4">
    <source>
        <dbReference type="PROSITE" id="PS01124"/>
    </source>
</evidence>
<sequence length="288" mass="33860">MDYSKTLRNNNKIYSRTSSRQNAMQCSSDFNIRFVLSGNESYQIGRRNLSIYPDSFLILNKGTHYASSVGSNDPAQSFSINFDQQFLNDFKNSHEQTDRSLLEGQGYLQRQEDEFNETIYPFKGDIRYNIFHLKSRLDNGLQDEMLINEYLHHCLINYYKIYNTEVLEKAGNLNFLNSSTRVEILRRLNMAKEFLYTNFNSNISLEDLAEHACLSVNHLLRTFKQAFKLTPHQFLVQLRLQRAQQLLKTTKYPINEVVSMVGFECPSSFIRLFRTHYKLTPLKYRMTA</sequence>
<dbReference type="PANTHER" id="PTHR43280:SF2">
    <property type="entry name" value="HTH-TYPE TRANSCRIPTIONAL REGULATOR EXSA"/>
    <property type="match status" value="1"/>
</dbReference>
<organism evidence="5 6">
    <name type="scientific">Mucilaginibacter gynuensis</name>
    <dbReference type="NCBI Taxonomy" id="1302236"/>
    <lineage>
        <taxon>Bacteria</taxon>
        <taxon>Pseudomonadati</taxon>
        <taxon>Bacteroidota</taxon>
        <taxon>Sphingobacteriia</taxon>
        <taxon>Sphingobacteriales</taxon>
        <taxon>Sphingobacteriaceae</taxon>
        <taxon>Mucilaginibacter</taxon>
    </lineage>
</organism>
<dbReference type="InterPro" id="IPR018060">
    <property type="entry name" value="HTH_AraC"/>
</dbReference>
<keyword evidence="6" id="KW-1185">Reference proteome</keyword>
<proteinExistence type="predicted"/>
<dbReference type="PANTHER" id="PTHR43280">
    <property type="entry name" value="ARAC-FAMILY TRANSCRIPTIONAL REGULATOR"/>
    <property type="match status" value="1"/>
</dbReference>
<feature type="domain" description="HTH araC/xylS-type" evidence="4">
    <location>
        <begin position="189"/>
        <end position="287"/>
    </location>
</feature>
<evidence type="ECO:0000313" key="6">
    <source>
        <dbReference type="Proteomes" id="UP001500582"/>
    </source>
</evidence>
<keyword evidence="3" id="KW-0804">Transcription</keyword>
<reference evidence="6" key="1">
    <citation type="journal article" date="2019" name="Int. J. Syst. Evol. Microbiol.">
        <title>The Global Catalogue of Microorganisms (GCM) 10K type strain sequencing project: providing services to taxonomists for standard genome sequencing and annotation.</title>
        <authorList>
            <consortium name="The Broad Institute Genomics Platform"/>
            <consortium name="The Broad Institute Genome Sequencing Center for Infectious Disease"/>
            <person name="Wu L."/>
            <person name="Ma J."/>
        </authorList>
    </citation>
    <scope>NUCLEOTIDE SEQUENCE [LARGE SCALE GENOMIC DNA]</scope>
    <source>
        <strain evidence="6">JCM 17705</strain>
    </source>
</reference>
<protein>
    <recommendedName>
        <fullName evidence="4">HTH araC/xylS-type domain-containing protein</fullName>
    </recommendedName>
</protein>
<dbReference type="EMBL" id="BAABFT010000020">
    <property type="protein sequence ID" value="GAA4338140.1"/>
    <property type="molecule type" value="Genomic_DNA"/>
</dbReference>
<dbReference type="Gene3D" id="1.10.10.60">
    <property type="entry name" value="Homeodomain-like"/>
    <property type="match status" value="2"/>
</dbReference>
<dbReference type="Proteomes" id="UP001500582">
    <property type="component" value="Unassembled WGS sequence"/>
</dbReference>
<accession>A0ABP8HE73</accession>
<evidence type="ECO:0000256" key="3">
    <source>
        <dbReference type="ARBA" id="ARBA00023163"/>
    </source>
</evidence>
<evidence type="ECO:0000256" key="1">
    <source>
        <dbReference type="ARBA" id="ARBA00023015"/>
    </source>
</evidence>
<dbReference type="RefSeq" id="WP_345213743.1">
    <property type="nucleotide sequence ID" value="NZ_BAABFT010000020.1"/>
</dbReference>
<dbReference type="PROSITE" id="PS01124">
    <property type="entry name" value="HTH_ARAC_FAMILY_2"/>
    <property type="match status" value="1"/>
</dbReference>
<dbReference type="SUPFAM" id="SSF46689">
    <property type="entry name" value="Homeodomain-like"/>
    <property type="match status" value="2"/>
</dbReference>
<keyword evidence="1" id="KW-0805">Transcription regulation</keyword>
<dbReference type="Pfam" id="PF12833">
    <property type="entry name" value="HTH_18"/>
    <property type="match status" value="1"/>
</dbReference>
<gene>
    <name evidence="5" type="ORF">GCM10023149_47960</name>
</gene>